<reference evidence="14 15" key="1">
    <citation type="journal article" date="2016" name="Sci. Rep.">
        <title>The Dendrobium catenatum Lindl. genome sequence provides insights into polysaccharide synthase, floral development and adaptive evolution.</title>
        <authorList>
            <person name="Zhang G.Q."/>
            <person name="Xu Q."/>
            <person name="Bian C."/>
            <person name="Tsai W.C."/>
            <person name="Yeh C.M."/>
            <person name="Liu K.W."/>
            <person name="Yoshida K."/>
            <person name="Zhang L.S."/>
            <person name="Chang S.B."/>
            <person name="Chen F."/>
            <person name="Shi Y."/>
            <person name="Su Y.Y."/>
            <person name="Zhang Y.Q."/>
            <person name="Chen L.J."/>
            <person name="Yin Y."/>
            <person name="Lin M."/>
            <person name="Huang H."/>
            <person name="Deng H."/>
            <person name="Wang Z.W."/>
            <person name="Zhu S.L."/>
            <person name="Zhao X."/>
            <person name="Deng C."/>
            <person name="Niu S.C."/>
            <person name="Huang J."/>
            <person name="Wang M."/>
            <person name="Liu G.H."/>
            <person name="Yang H.J."/>
            <person name="Xiao X.J."/>
            <person name="Hsiao Y.Y."/>
            <person name="Wu W.L."/>
            <person name="Chen Y.Y."/>
            <person name="Mitsuda N."/>
            <person name="Ohme-Takagi M."/>
            <person name="Luo Y.B."/>
            <person name="Van de Peer Y."/>
            <person name="Liu Z.J."/>
        </authorList>
    </citation>
    <scope>NUCLEOTIDE SEQUENCE [LARGE SCALE GENOMIC DNA]</scope>
    <source>
        <tissue evidence="14">The whole plant</tissue>
    </source>
</reference>
<dbReference type="EC" id="3.1.1.11" evidence="4 12"/>
<dbReference type="CDD" id="cd15798">
    <property type="entry name" value="PMEI-like_3"/>
    <property type="match status" value="1"/>
</dbReference>
<comment type="catalytic activity">
    <reaction evidence="9 12">
        <text>[(1-&gt;4)-alpha-D-galacturonosyl methyl ester](n) + n H2O = [(1-&gt;4)-alpha-D-galacturonosyl](n) + n methanol + n H(+)</text>
        <dbReference type="Rhea" id="RHEA:22380"/>
        <dbReference type="Rhea" id="RHEA-COMP:14570"/>
        <dbReference type="Rhea" id="RHEA-COMP:14573"/>
        <dbReference type="ChEBI" id="CHEBI:15377"/>
        <dbReference type="ChEBI" id="CHEBI:15378"/>
        <dbReference type="ChEBI" id="CHEBI:17790"/>
        <dbReference type="ChEBI" id="CHEBI:140522"/>
        <dbReference type="ChEBI" id="CHEBI:140523"/>
        <dbReference type="EC" id="3.1.1.11"/>
    </reaction>
</comment>
<dbReference type="InterPro" id="IPR006501">
    <property type="entry name" value="Pectinesterase_inhib_dom"/>
</dbReference>
<sequence>MAVNKKGALIGGSVILLVAIVAAVSVVVTHNRFATKSAAPSGSTNLQSTSRSVQAICEPTDYPDICESALSKVAKNTTDPKELIKLSFQVATDHLRQAFQHSKLLSTAARDPRTKDALNTCRELMEYAIEDIKTSFKKLGGFNTSEPAKAVDELKLWLDSAATYQETCLDGFENTTGDAAAGMRKALNSSMALTDNALAIVGHLAKFVDGLKLPDVLGRRRLLSDEEVEAVKQKDFPAWVSADRRKLLSIPPSGIKPDVVVALDGSGDFSSINSALGVAPIKSLTPFVIYVKTGVYKEKVTVYRNQTNIIIVGDGATQTRVTGSLNFIDGVGTFKTASFVVMGEGFIARDMGFENTAGPAKHQAVALLVQADRSVFYRCQMDAYQDTLYVHTLRQFYRDCTISGTIDFIFGDAKAIFQNCQIFVRKPLENQQNIVTAQGRKSRQSATAIILHNCTITADPSFPPAFHAKNPTYLGRPWKEFSRTFVIQSFLDTLVHPNGWLPWLGDFGLRTCFYTEVDNRGPGADKSLRVKWKGVKNISYAHAQKFTVERFLWGNDWLPSTQVPYIPVLLPQSLPERIH</sequence>
<comment type="similarity">
    <text evidence="2">In the N-terminal section; belongs to the PMEI family.</text>
</comment>
<keyword evidence="12" id="KW-0961">Cell wall biogenesis/degradation</keyword>
<evidence type="ECO:0000256" key="6">
    <source>
        <dbReference type="ARBA" id="ARBA00023085"/>
    </source>
</evidence>
<evidence type="ECO:0000256" key="1">
    <source>
        <dbReference type="ARBA" id="ARBA00005184"/>
    </source>
</evidence>
<keyword evidence="12" id="KW-0964">Secreted</keyword>
<comment type="similarity">
    <text evidence="3">In the C-terminal section; belongs to the pectinesterase family.</text>
</comment>
<protein>
    <recommendedName>
        <fullName evidence="4 12">Pectinesterase</fullName>
        <ecNumber evidence="4 12">3.1.1.11</ecNumber>
    </recommendedName>
</protein>
<dbReference type="GO" id="GO:0042545">
    <property type="term" value="P:cell wall modification"/>
    <property type="evidence" value="ECO:0007669"/>
    <property type="project" value="UniProtKB-UniRule"/>
</dbReference>
<dbReference type="GO" id="GO:0045490">
    <property type="term" value="P:pectin catabolic process"/>
    <property type="evidence" value="ECO:0007669"/>
    <property type="project" value="UniProtKB-UniRule"/>
</dbReference>
<dbReference type="InterPro" id="IPR000070">
    <property type="entry name" value="Pectinesterase_cat"/>
</dbReference>
<dbReference type="PROSITE" id="PS00800">
    <property type="entry name" value="PECTINESTERASE_1"/>
    <property type="match status" value="1"/>
</dbReference>
<dbReference type="PROSITE" id="PS00503">
    <property type="entry name" value="PECTINESTERASE_2"/>
    <property type="match status" value="1"/>
</dbReference>
<dbReference type="AlphaFoldDB" id="A0A2I0WCC0"/>
<dbReference type="Proteomes" id="UP000233837">
    <property type="component" value="Unassembled WGS sequence"/>
</dbReference>
<dbReference type="EMBL" id="KZ502753">
    <property type="protein sequence ID" value="PKU73319.1"/>
    <property type="molecule type" value="Genomic_DNA"/>
</dbReference>
<gene>
    <name evidence="14" type="primary">PME28</name>
    <name evidence="14" type="ORF">MA16_Dca011009</name>
</gene>
<evidence type="ECO:0000259" key="13">
    <source>
        <dbReference type="SMART" id="SM00856"/>
    </source>
</evidence>
<evidence type="ECO:0000313" key="15">
    <source>
        <dbReference type="Proteomes" id="UP000233837"/>
    </source>
</evidence>
<evidence type="ECO:0000256" key="11">
    <source>
        <dbReference type="PROSITE-ProRule" id="PRU10040"/>
    </source>
</evidence>
<evidence type="ECO:0000256" key="2">
    <source>
        <dbReference type="ARBA" id="ARBA00006027"/>
    </source>
</evidence>
<evidence type="ECO:0000313" key="14">
    <source>
        <dbReference type="EMBL" id="PKU73319.1"/>
    </source>
</evidence>
<evidence type="ECO:0000256" key="4">
    <source>
        <dbReference type="ARBA" id="ARBA00013229"/>
    </source>
</evidence>
<dbReference type="PANTHER" id="PTHR31707">
    <property type="entry name" value="PECTINESTERASE"/>
    <property type="match status" value="1"/>
</dbReference>
<evidence type="ECO:0000256" key="5">
    <source>
        <dbReference type="ARBA" id="ARBA00022801"/>
    </source>
</evidence>
<accession>A0A2I0WCC0</accession>
<evidence type="ECO:0000256" key="12">
    <source>
        <dbReference type="RuleBase" id="RU000589"/>
    </source>
</evidence>
<keyword evidence="6 12" id="KW-0063">Aspartyl esterase</keyword>
<dbReference type="InterPro" id="IPR012334">
    <property type="entry name" value="Pectin_lyas_fold"/>
</dbReference>
<dbReference type="SUPFAM" id="SSF51126">
    <property type="entry name" value="Pectin lyase-like"/>
    <property type="match status" value="1"/>
</dbReference>
<keyword evidence="5 12" id="KW-0378">Hydrolase</keyword>
<evidence type="ECO:0000256" key="10">
    <source>
        <dbReference type="ARBA" id="ARBA00057335"/>
    </source>
</evidence>
<dbReference type="SMART" id="SM00856">
    <property type="entry name" value="PMEI"/>
    <property type="match status" value="1"/>
</dbReference>
<dbReference type="InterPro" id="IPR033131">
    <property type="entry name" value="Pectinesterase_Asp_AS"/>
</dbReference>
<dbReference type="FunFam" id="2.160.20.10:FF:000001">
    <property type="entry name" value="Pectinesterase"/>
    <property type="match status" value="1"/>
</dbReference>
<keyword evidence="7" id="KW-1015">Disulfide bond</keyword>
<feature type="domain" description="Pectinesterase inhibitor" evidence="13">
    <location>
        <begin position="48"/>
        <end position="200"/>
    </location>
</feature>
<comment type="pathway">
    <text evidence="1 12">Glycan metabolism; pectin degradation; 2-dehydro-3-deoxy-D-gluconate from pectin: step 1/5.</text>
</comment>
<dbReference type="InterPro" id="IPR018040">
    <property type="entry name" value="Pectinesterase_Tyr_AS"/>
</dbReference>
<dbReference type="InterPro" id="IPR011050">
    <property type="entry name" value="Pectin_lyase_fold/virulence"/>
</dbReference>
<dbReference type="STRING" id="906689.A0A2I0WCC0"/>
<evidence type="ECO:0000256" key="8">
    <source>
        <dbReference type="ARBA" id="ARBA00023180"/>
    </source>
</evidence>
<reference evidence="14 15" key="2">
    <citation type="journal article" date="2017" name="Nature">
        <title>The Apostasia genome and the evolution of orchids.</title>
        <authorList>
            <person name="Zhang G.Q."/>
            <person name="Liu K.W."/>
            <person name="Li Z."/>
            <person name="Lohaus R."/>
            <person name="Hsiao Y.Y."/>
            <person name="Niu S.C."/>
            <person name="Wang J.Y."/>
            <person name="Lin Y.C."/>
            <person name="Xu Q."/>
            <person name="Chen L.J."/>
            <person name="Yoshida K."/>
            <person name="Fujiwara S."/>
            <person name="Wang Z.W."/>
            <person name="Zhang Y.Q."/>
            <person name="Mitsuda N."/>
            <person name="Wang M."/>
            <person name="Liu G.H."/>
            <person name="Pecoraro L."/>
            <person name="Huang H.X."/>
            <person name="Xiao X.J."/>
            <person name="Lin M."/>
            <person name="Wu X.Y."/>
            <person name="Wu W.L."/>
            <person name="Chen Y.Y."/>
            <person name="Chang S.B."/>
            <person name="Sakamoto S."/>
            <person name="Ohme-Takagi M."/>
            <person name="Yagi M."/>
            <person name="Zeng S.J."/>
            <person name="Shen C.Y."/>
            <person name="Yeh C.M."/>
            <person name="Luo Y.B."/>
            <person name="Tsai W.C."/>
            <person name="Van de Peer Y."/>
            <person name="Liu Z.J."/>
        </authorList>
    </citation>
    <scope>NUCLEOTIDE SEQUENCE [LARGE SCALE GENOMIC DNA]</scope>
    <source>
        <tissue evidence="14">The whole plant</tissue>
    </source>
</reference>
<keyword evidence="8" id="KW-0325">Glycoprotein</keyword>
<proteinExistence type="inferred from homology"/>
<evidence type="ECO:0000256" key="7">
    <source>
        <dbReference type="ARBA" id="ARBA00023157"/>
    </source>
</evidence>
<dbReference type="InterPro" id="IPR035513">
    <property type="entry name" value="Invertase/methylesterase_inhib"/>
</dbReference>
<feature type="active site" evidence="11">
    <location>
        <position position="407"/>
    </location>
</feature>
<comment type="subcellular location">
    <subcellularLocation>
        <location evidence="12">Secreted</location>
        <location evidence="12">Cell wall</location>
    </subcellularLocation>
</comment>
<dbReference type="Pfam" id="PF01095">
    <property type="entry name" value="Pectinesterase"/>
    <property type="match status" value="1"/>
</dbReference>
<dbReference type="NCBIfam" id="TIGR01614">
    <property type="entry name" value="PME_inhib"/>
    <property type="match status" value="1"/>
</dbReference>
<dbReference type="SUPFAM" id="SSF101148">
    <property type="entry name" value="Plant invertase/pectin methylesterase inhibitor"/>
    <property type="match status" value="1"/>
</dbReference>
<dbReference type="Gene3D" id="2.160.20.10">
    <property type="entry name" value="Single-stranded right-handed beta-helix, Pectin lyase-like"/>
    <property type="match status" value="1"/>
</dbReference>
<keyword evidence="15" id="KW-1185">Reference proteome</keyword>
<evidence type="ECO:0000256" key="3">
    <source>
        <dbReference type="ARBA" id="ARBA00007786"/>
    </source>
</evidence>
<dbReference type="Pfam" id="PF04043">
    <property type="entry name" value="PMEI"/>
    <property type="match status" value="1"/>
</dbReference>
<dbReference type="GO" id="GO:0030599">
    <property type="term" value="F:pectinesterase activity"/>
    <property type="evidence" value="ECO:0007669"/>
    <property type="project" value="UniProtKB-UniRule"/>
</dbReference>
<evidence type="ECO:0000256" key="9">
    <source>
        <dbReference type="ARBA" id="ARBA00047928"/>
    </source>
</evidence>
<dbReference type="UniPathway" id="UPA00545">
    <property type="reaction ID" value="UER00823"/>
</dbReference>
<keyword evidence="12" id="KW-0134">Cell wall</keyword>
<dbReference type="OrthoDB" id="2019149at2759"/>
<name>A0A2I0WCC0_9ASPA</name>
<dbReference type="FunFam" id="1.20.140.40:FF:000001">
    <property type="entry name" value="Pectinesterase"/>
    <property type="match status" value="1"/>
</dbReference>
<comment type="function">
    <text evidence="10 12">Acts in the modification of cell walls via demethylesterification of cell wall pectin.</text>
</comment>
<dbReference type="GO" id="GO:0004857">
    <property type="term" value="F:enzyme inhibitor activity"/>
    <property type="evidence" value="ECO:0007669"/>
    <property type="project" value="InterPro"/>
</dbReference>
<organism evidence="14 15">
    <name type="scientific">Dendrobium catenatum</name>
    <dbReference type="NCBI Taxonomy" id="906689"/>
    <lineage>
        <taxon>Eukaryota</taxon>
        <taxon>Viridiplantae</taxon>
        <taxon>Streptophyta</taxon>
        <taxon>Embryophyta</taxon>
        <taxon>Tracheophyta</taxon>
        <taxon>Spermatophyta</taxon>
        <taxon>Magnoliopsida</taxon>
        <taxon>Liliopsida</taxon>
        <taxon>Asparagales</taxon>
        <taxon>Orchidaceae</taxon>
        <taxon>Epidendroideae</taxon>
        <taxon>Malaxideae</taxon>
        <taxon>Dendrobiinae</taxon>
        <taxon>Dendrobium</taxon>
    </lineage>
</organism>
<dbReference type="Gene3D" id="1.20.140.40">
    <property type="entry name" value="Invertase/pectin methylesterase inhibitor family protein"/>
    <property type="match status" value="1"/>
</dbReference>